<evidence type="ECO:0000313" key="4">
    <source>
        <dbReference type="EMBL" id="AKC02094.1"/>
    </source>
</evidence>
<dbReference type="EMBL" id="KM200722">
    <property type="protein sequence ID" value="AKC02094.1"/>
    <property type="molecule type" value="Genomic_DNA"/>
</dbReference>
<dbReference type="Proteomes" id="UP000126788">
    <property type="component" value="Genome"/>
</dbReference>
<dbReference type="KEGG" id="vg:14011385"/>
<organism evidence="3 7">
    <name type="scientific">Cyprinid herpesvirus 2</name>
    <name type="common">CyHV-2</name>
    <dbReference type="NCBI Taxonomy" id="317878"/>
    <lineage>
        <taxon>Viruses</taxon>
        <taxon>Duplodnaviria</taxon>
        <taxon>Heunggongvirae</taxon>
        <taxon>Peploviricota</taxon>
        <taxon>Herviviricetes</taxon>
        <taxon>Herpesvirales</taxon>
        <taxon>Alloherpesviridae</taxon>
        <taxon>Cyvirus</taxon>
        <taxon>Cyvirus cyprinidallo2</taxon>
    </lineage>
</organism>
<feature type="transmembrane region" description="Helical" evidence="2">
    <location>
        <begin position="95"/>
        <end position="116"/>
    </location>
</feature>
<dbReference type="Proteomes" id="UP000142765">
    <property type="component" value="Segment"/>
</dbReference>
<feature type="compositionally biased region" description="Low complexity" evidence="1">
    <location>
        <begin position="232"/>
        <end position="241"/>
    </location>
</feature>
<evidence type="ECO:0000313" key="6">
    <source>
        <dbReference type="EMBL" id="QIV66969.1"/>
    </source>
</evidence>
<proteinExistence type="predicted"/>
<reference evidence="5 9" key="3">
    <citation type="submission" date="2015-08" db="EMBL/GenBank/DDBJ databases">
        <authorList>
            <person name="Babu N.S."/>
            <person name="Beckwith C.J."/>
            <person name="Beseler K.G."/>
            <person name="Brison A."/>
            <person name="Carone J.V."/>
            <person name="Caskin T.P."/>
            <person name="Diamond M."/>
            <person name="Durham M.E."/>
            <person name="Foxe J.M."/>
            <person name="Go M."/>
            <person name="Henderson B.A."/>
            <person name="Jones I.B."/>
            <person name="McGettigan J.A."/>
            <person name="Micheletti S.J."/>
            <person name="Nasrallah M.E."/>
            <person name="Ortiz D."/>
            <person name="Piller C.R."/>
            <person name="Privatt S.R."/>
            <person name="Schneider S.L."/>
            <person name="Sharp S."/>
            <person name="Smith T.C."/>
            <person name="Stanton J.D."/>
            <person name="Ullery H.E."/>
            <person name="Wilson R.J."/>
            <person name="Serrano M.G."/>
            <person name="Buck G."/>
            <person name="Lee V."/>
            <person name="Wang Y."/>
            <person name="Carvalho R."/>
            <person name="Voegtly L."/>
            <person name="Shi R."/>
            <person name="Duckworth R."/>
            <person name="Johnson A."/>
            <person name="Loviza R."/>
            <person name="Walstead R."/>
            <person name="Shah Z."/>
            <person name="Kiflezghi M."/>
            <person name="Wade K."/>
            <person name="Ball S.L."/>
            <person name="Bradley K.W."/>
            <person name="Asai D.J."/>
            <person name="Bowman C.A."/>
            <person name="Russell D.A."/>
            <person name="Pope W.H."/>
            <person name="Jacobs-Sera D."/>
            <person name="Hendrix R.W."/>
            <person name="Hatfull G.F."/>
        </authorList>
    </citation>
    <scope>NUCLEOTIDE SEQUENCE [LARGE SCALE GENOMIC DNA]</scope>
    <source>
        <strain evidence="5">SY</strain>
    </source>
</reference>
<feature type="region of interest" description="Disordered" evidence="1">
    <location>
        <begin position="232"/>
        <end position="285"/>
    </location>
</feature>
<evidence type="ECO:0000256" key="2">
    <source>
        <dbReference type="SAM" id="Phobius"/>
    </source>
</evidence>
<gene>
    <name evidence="3" type="ORF">CyHV2_ORF153</name>
</gene>
<keyword evidence="7" id="KW-1185">Reference proteome</keyword>
<keyword evidence="2" id="KW-0472">Membrane</keyword>
<evidence type="ECO:0000313" key="3">
    <source>
        <dbReference type="EMBL" id="AFJ20578.1"/>
    </source>
</evidence>
<dbReference type="Proteomes" id="UP000101183">
    <property type="component" value="Segment"/>
</dbReference>
<evidence type="ECO:0000313" key="8">
    <source>
        <dbReference type="Proteomes" id="UP000126788"/>
    </source>
</evidence>
<feature type="compositionally biased region" description="Low complexity" evidence="1">
    <location>
        <begin position="256"/>
        <end position="278"/>
    </location>
</feature>
<feature type="transmembrane region" description="Helical" evidence="2">
    <location>
        <begin position="56"/>
        <end position="74"/>
    </location>
</feature>
<feature type="transmembrane region" description="Helical" evidence="2">
    <location>
        <begin position="158"/>
        <end position="175"/>
    </location>
</feature>
<dbReference type="EMBL" id="KT387800">
    <property type="protein sequence ID" value="AMB21722.1"/>
    <property type="molecule type" value="Genomic_DNA"/>
</dbReference>
<dbReference type="RefSeq" id="YP_007003972.1">
    <property type="nucleotide sequence ID" value="NC_019495.1"/>
</dbReference>
<evidence type="ECO:0000313" key="9">
    <source>
        <dbReference type="Proteomes" id="UP000142765"/>
    </source>
</evidence>
<reference evidence="8" key="5">
    <citation type="journal article" date="2022" name="Can. J. Microbiol.">
        <title>Characterization and Prevalence of A New Fatal Genotype CyHV-2 in Mainland China.</title>
        <authorList>
            <person name="Li L."/>
            <person name="Luo Y."/>
            <person name="Gao Z."/>
            <person name="Huang J."/>
            <person name="Zheng X."/>
            <person name="Nie H."/>
            <person name="Zhang J."/>
            <person name="Lin L."/>
            <person name="Yuan J."/>
        </authorList>
    </citation>
    <scope>NUCLEOTIDE SEQUENCE [LARGE SCALE GENOMIC DNA]</scope>
</reference>
<evidence type="ECO:0000256" key="1">
    <source>
        <dbReference type="SAM" id="MobiDB-lite"/>
    </source>
</evidence>
<protein>
    <submittedName>
        <fullName evidence="5">Membrane ORF153</fullName>
    </submittedName>
    <submittedName>
        <fullName evidence="3">Membrane protein ORF153</fullName>
    </submittedName>
</protein>
<reference evidence="4" key="2">
    <citation type="journal article" date="2015" name="Can. J. Microbiol.">
        <title>Characterization and Prevalence of A New Fatal Genotype CyHV-2 in Mainland China.</title>
        <authorList>
            <person name="Li L."/>
            <person name="Luo Y."/>
            <person name="Gao Z."/>
            <person name="Huang J."/>
            <person name="Zheng X."/>
            <person name="Nie H."/>
            <person name="Zhang J."/>
            <person name="Lin L."/>
            <person name="Yuan J."/>
        </authorList>
    </citation>
    <scope>NUCLEOTIDE SEQUENCE [LARGE SCALE GENOMIC DNA]</scope>
    <source>
        <strain evidence="4">SY-C1</strain>
    </source>
</reference>
<accession>K7PC20</accession>
<dbReference type="GeneID" id="14011385"/>
<dbReference type="EMBL" id="MN593216">
    <property type="protein sequence ID" value="QIV66969.1"/>
    <property type="molecule type" value="Genomic_DNA"/>
</dbReference>
<evidence type="ECO:0000313" key="5">
    <source>
        <dbReference type="EMBL" id="AMB21722.1"/>
    </source>
</evidence>
<keyword evidence="2" id="KW-1133">Transmembrane helix</keyword>
<evidence type="ECO:0000313" key="7">
    <source>
        <dbReference type="Proteomes" id="UP000101183"/>
    </source>
</evidence>
<keyword evidence="2" id="KW-0812">Transmembrane</keyword>
<reference evidence="6" key="4">
    <citation type="submission" date="2019-10" db="EMBL/GenBank/DDBJ databases">
        <title>The complete genome of Cyprinid herpesvirus 2, a new strain isolated from Allogynogenetic crucian carp.</title>
        <authorList>
            <person name="Jiang Y."/>
            <person name="Wang H."/>
            <person name="Lu L."/>
        </authorList>
    </citation>
    <scope>NUCLEOTIDE SEQUENCE</scope>
    <source>
        <strain evidence="6">YC-01</strain>
    </source>
</reference>
<feature type="transmembrane region" description="Helical" evidence="2">
    <location>
        <begin position="12"/>
        <end position="36"/>
    </location>
</feature>
<reference evidence="3 7" key="1">
    <citation type="journal article" date="2013" name="J. Virol.">
        <title>Comparative genomics of carp herpesviruses.</title>
        <authorList>
            <person name="Davison A.J."/>
            <person name="Kurobe T."/>
            <person name="Gatherer D."/>
            <person name="Cunningham C."/>
            <person name="Korf I."/>
            <person name="Fukuda H."/>
            <person name="Hedrick R.P."/>
            <person name="Waltzek T.B."/>
        </authorList>
    </citation>
    <scope>NUCLEOTIDE SEQUENCE [LARGE SCALE GENOMIC DNA]</scope>
    <source>
        <strain evidence="3">ST-J1</strain>
    </source>
</reference>
<sequence length="285" mass="31021">MARCDFFKQWLLSSLPFILCIIGEYLVVGALAVAIIISSGIMVKDIDDQQATGECWPAVLLSGSGLFLTRFWTVHNYQFGRTRTILGTRSRRMRFAAVILAIFVVASGVMSIWASIGDMVMTYMNDHANPKPTLDQLEQQEKDVPCLFRCYGGYHTSIVLYTMLAAGFCLLAIGLEMEDRAVDAEEDALIGSTASAFTPDSTVDLTAIPPPLPPPYNGDGVPPPSYTNIINIYTGNNGSGSEAPPPSYEVAVGETSQPEEPQQDSSEPQPDSSEPQPETRIIITM</sequence>
<dbReference type="EMBL" id="JQ815364">
    <property type="protein sequence ID" value="AFJ20578.1"/>
    <property type="molecule type" value="Genomic_DNA"/>
</dbReference>
<name>K7PC20_CYHV2</name>